<feature type="domain" description="COP9 signalosome complex subunit 3 N-terminal helical repeats" evidence="2">
    <location>
        <begin position="32"/>
        <end position="171"/>
    </location>
</feature>
<dbReference type="PANTHER" id="PTHR10758:SF1">
    <property type="entry name" value="COP9 SIGNALOSOME COMPLEX SUBUNIT 3"/>
    <property type="match status" value="1"/>
</dbReference>
<dbReference type="InterPro" id="IPR050756">
    <property type="entry name" value="CSN3"/>
</dbReference>
<dbReference type="STRING" id="1229662.W3WLU9"/>
<accession>W3WLU9</accession>
<evidence type="ECO:0000313" key="3">
    <source>
        <dbReference type="EMBL" id="ETS74900.1"/>
    </source>
</evidence>
<dbReference type="OrthoDB" id="29061at2759"/>
<dbReference type="GeneID" id="19278397"/>
<dbReference type="PANTHER" id="PTHR10758">
    <property type="entry name" value="26S PROTEASOME NON-ATPASE REGULATORY SUBUNIT 3/COP9 SIGNALOSOME COMPLEX SUBUNIT 3"/>
    <property type="match status" value="1"/>
</dbReference>
<evidence type="ECO:0000256" key="1">
    <source>
        <dbReference type="ARBA" id="ARBA00022490"/>
    </source>
</evidence>
<keyword evidence="4" id="KW-1185">Reference proteome</keyword>
<dbReference type="KEGG" id="pfy:PFICI_13384"/>
<dbReference type="InParanoid" id="W3WLU9"/>
<sequence>MDKIAALCFGFSSEHVGDYASYEKAVNEHLGQLTKLTSDSSKPLRSHGPELLNLLDPATHSLSYLAILHDLFLPSLQGDKASLSQKLVTFLLSFDPIQIRYAASNMSQLLALVASGQALPPSVAVNVLATAILRIDPTGSMLTSHHINLIKLAYNTDNIEPSLSVIDKSIVFYPGMGNHQKPKYLADPSLSPATFVTESQGFSTALKTPSLLEYDLLRGMAYCSRRDWPKALNALERVITYPTRDHGVSKIMTDAYKKWILVSLLCHGRLIPLPISVGSAATKAYSVLGKLYKELATVFETENAAELKEKSNASTEEWLADGNTGLVREVLSAYQEWQIKNLQQIYTKISVREIRQFTKSAQTGQILATDEDVEALIQNMIISGMLKGVIEKNDDGTAYLTFLPATAALSEDQLARELADTALRLDALNPIFKATNERLGTSKEYIKQLSRDRQKGGQDKEGDTAMDMLQNFDEEDLMGDGPTLNDL</sequence>
<reference evidence="4" key="1">
    <citation type="journal article" date="2015" name="BMC Genomics">
        <title>Genomic and transcriptomic analysis of the endophytic fungus Pestalotiopsis fici reveals its lifestyle and high potential for synthesis of natural products.</title>
        <authorList>
            <person name="Wang X."/>
            <person name="Zhang X."/>
            <person name="Liu L."/>
            <person name="Xiang M."/>
            <person name="Wang W."/>
            <person name="Sun X."/>
            <person name="Che Y."/>
            <person name="Guo L."/>
            <person name="Liu G."/>
            <person name="Guo L."/>
            <person name="Wang C."/>
            <person name="Yin W.B."/>
            <person name="Stadler M."/>
            <person name="Zhang X."/>
            <person name="Liu X."/>
        </authorList>
    </citation>
    <scope>NUCLEOTIDE SEQUENCE [LARGE SCALE GENOMIC DNA]</scope>
    <source>
        <strain evidence="4">W106-1 / CGMCC3.15140</strain>
    </source>
</reference>
<feature type="domain" description="COP9 signalosome complex subunit 3 N-terminal helical repeats" evidence="2">
    <location>
        <begin position="207"/>
        <end position="274"/>
    </location>
</feature>
<name>W3WLU9_PESFW</name>
<dbReference type="OMA" id="NHYHDLV"/>
<dbReference type="eggNOG" id="KOG2582">
    <property type="taxonomic scope" value="Eukaryota"/>
</dbReference>
<proteinExistence type="predicted"/>
<dbReference type="EMBL" id="KI912119">
    <property type="protein sequence ID" value="ETS74900.1"/>
    <property type="molecule type" value="Genomic_DNA"/>
</dbReference>
<organism evidence="3 4">
    <name type="scientific">Pestalotiopsis fici (strain W106-1 / CGMCC3.15140)</name>
    <dbReference type="NCBI Taxonomy" id="1229662"/>
    <lineage>
        <taxon>Eukaryota</taxon>
        <taxon>Fungi</taxon>
        <taxon>Dikarya</taxon>
        <taxon>Ascomycota</taxon>
        <taxon>Pezizomycotina</taxon>
        <taxon>Sordariomycetes</taxon>
        <taxon>Xylariomycetidae</taxon>
        <taxon>Amphisphaeriales</taxon>
        <taxon>Sporocadaceae</taxon>
        <taxon>Pestalotiopsis</taxon>
    </lineage>
</organism>
<evidence type="ECO:0000259" key="2">
    <source>
        <dbReference type="Pfam" id="PF22788"/>
    </source>
</evidence>
<dbReference type="InterPro" id="IPR055089">
    <property type="entry name" value="COP9_N"/>
</dbReference>
<keyword evidence="1" id="KW-0963">Cytoplasm</keyword>
<evidence type="ECO:0000313" key="4">
    <source>
        <dbReference type="Proteomes" id="UP000030651"/>
    </source>
</evidence>
<dbReference type="GO" id="GO:0006511">
    <property type="term" value="P:ubiquitin-dependent protein catabolic process"/>
    <property type="evidence" value="ECO:0007669"/>
    <property type="project" value="TreeGrafter"/>
</dbReference>
<dbReference type="HOGENOM" id="CLU_028825_1_0_1"/>
<dbReference type="RefSeq" id="XP_007840156.1">
    <property type="nucleotide sequence ID" value="XM_007841965.1"/>
</dbReference>
<gene>
    <name evidence="3" type="ORF">PFICI_13384</name>
</gene>
<dbReference type="Proteomes" id="UP000030651">
    <property type="component" value="Unassembled WGS sequence"/>
</dbReference>
<dbReference type="AlphaFoldDB" id="W3WLU9"/>
<protein>
    <recommendedName>
        <fullName evidence="2">COP9 signalosome complex subunit 3 N-terminal helical repeats domain-containing protein</fullName>
    </recommendedName>
</protein>
<dbReference type="GO" id="GO:0008180">
    <property type="term" value="C:COP9 signalosome"/>
    <property type="evidence" value="ECO:0007669"/>
    <property type="project" value="TreeGrafter"/>
</dbReference>
<dbReference type="Pfam" id="PF22788">
    <property type="entry name" value="COP9_hel_rpt"/>
    <property type="match status" value="2"/>
</dbReference>